<accession>A0A1R0KD03</accession>
<proteinExistence type="predicted"/>
<evidence type="ECO:0000313" key="3">
    <source>
        <dbReference type="Proteomes" id="UP000187486"/>
    </source>
</evidence>
<keyword evidence="3" id="KW-1185">Reference proteome</keyword>
<dbReference type="Proteomes" id="UP000187486">
    <property type="component" value="Unassembled WGS sequence"/>
</dbReference>
<reference evidence="2 3" key="1">
    <citation type="submission" date="2016-01" db="EMBL/GenBank/DDBJ databases">
        <title>Amycolatopsis coloradensis genome sequencing and assembly.</title>
        <authorList>
            <person name="Mayilraj S."/>
        </authorList>
    </citation>
    <scope>NUCLEOTIDE SEQUENCE [LARGE SCALE GENOMIC DNA]</scope>
    <source>
        <strain evidence="2 3">DSM 44225</strain>
    </source>
</reference>
<feature type="signal peptide" evidence="1">
    <location>
        <begin position="1"/>
        <end position="31"/>
    </location>
</feature>
<gene>
    <name evidence="2" type="ORF">BS329_41600</name>
</gene>
<evidence type="ECO:0008006" key="4">
    <source>
        <dbReference type="Google" id="ProtNLM"/>
    </source>
</evidence>
<name>A0A1R0KD03_9PSEU</name>
<organism evidence="2 3">
    <name type="scientific">Amycolatopsis coloradensis</name>
    <dbReference type="NCBI Taxonomy" id="76021"/>
    <lineage>
        <taxon>Bacteria</taxon>
        <taxon>Bacillati</taxon>
        <taxon>Actinomycetota</taxon>
        <taxon>Actinomycetes</taxon>
        <taxon>Pseudonocardiales</taxon>
        <taxon>Pseudonocardiaceae</taxon>
        <taxon>Amycolatopsis</taxon>
    </lineage>
</organism>
<comment type="caution">
    <text evidence="2">The sequence shown here is derived from an EMBL/GenBank/DDBJ whole genome shotgun (WGS) entry which is preliminary data.</text>
</comment>
<dbReference type="AlphaFoldDB" id="A0A1R0KD03"/>
<keyword evidence="1" id="KW-0732">Signal</keyword>
<evidence type="ECO:0000256" key="1">
    <source>
        <dbReference type="SAM" id="SignalP"/>
    </source>
</evidence>
<sequence length="151" mass="16441">MHRSNFLRKLAVMAATAVSMSLFAFTSAAHAGDEGGVANPATACPNGYTVKAADIHDFRGFRIGRVDLRWAYSCGGNWARTTSYVGSVSQVESRVAMGDWLSGPGSAFSYDYNTAQNWTYYISIRPDAPACAKGRLFYQGYWHEATVCSAK</sequence>
<evidence type="ECO:0000313" key="2">
    <source>
        <dbReference type="EMBL" id="OLZ42788.1"/>
    </source>
</evidence>
<dbReference type="EMBL" id="MQUQ01000054">
    <property type="protein sequence ID" value="OLZ42788.1"/>
    <property type="molecule type" value="Genomic_DNA"/>
</dbReference>
<feature type="chain" id="PRO_5012773973" description="DUF2690 domain-containing protein" evidence="1">
    <location>
        <begin position="32"/>
        <end position="151"/>
    </location>
</feature>
<protein>
    <recommendedName>
        <fullName evidence="4">DUF2690 domain-containing protein</fullName>
    </recommendedName>
</protein>